<dbReference type="Gene3D" id="3.40.50.2000">
    <property type="entry name" value="Glycogen Phosphorylase B"/>
    <property type="match status" value="1"/>
</dbReference>
<dbReference type="EMBL" id="JAOPKB010000005">
    <property type="protein sequence ID" value="MCU4973325.1"/>
    <property type="molecule type" value="Genomic_DNA"/>
</dbReference>
<sequence>MKYLFFTNTPAHVHLYKHTIDQLQAQGHDVLVLGREYGCTEALLEYHDLPYEIYGKCDTTKFSLFRELPTQYLNIFRITRRYDPDWVFGVGAYAAHAGAITGTPVTLVLDTEPTSIDHSISRPFVNTFLTPDAFQKDLGKNHYRFKGFKESAYLHPDVFEPTCDVREKLGIEQDEPYVIVRLNAFGSHHDVGKSGFTDDQRRRLLETLSTYATVFVSDEGGTFDFDDIDADPFDLHPARIHDALAEANLLVADTQTMVTEAALLGTPAIRSNSFVGESDMGNFVELEANDLICNCVEFEHVLDRARELLGRESIEEEWTQRRDEYVEATEMVDLTELLTELALTAARHEPAGSQVEEREVFA</sequence>
<evidence type="ECO:0000313" key="2">
    <source>
        <dbReference type="Proteomes" id="UP001320972"/>
    </source>
</evidence>
<comment type="caution">
    <text evidence="1">The sequence shown here is derived from an EMBL/GenBank/DDBJ whole genome shotgun (WGS) entry which is preliminary data.</text>
</comment>
<evidence type="ECO:0000313" key="1">
    <source>
        <dbReference type="EMBL" id="MCU4973325.1"/>
    </source>
</evidence>
<accession>A0ABT2QEH0</accession>
<dbReference type="PANTHER" id="PTHR39662:SF1">
    <property type="entry name" value="DUF354 DOMAIN-CONTAINING PROTEIN"/>
    <property type="match status" value="1"/>
</dbReference>
<gene>
    <name evidence="1" type="ORF">OB955_11290</name>
</gene>
<proteinExistence type="predicted"/>
<name>A0ABT2QEH0_9EURY</name>
<dbReference type="Pfam" id="PF04007">
    <property type="entry name" value="DUF354"/>
    <property type="match status" value="1"/>
</dbReference>
<organism evidence="1 2">
    <name type="scientific">Natronoglomus mannanivorans</name>
    <dbReference type="NCBI Taxonomy" id="2979990"/>
    <lineage>
        <taxon>Archaea</taxon>
        <taxon>Methanobacteriati</taxon>
        <taxon>Methanobacteriota</taxon>
        <taxon>Stenosarchaea group</taxon>
        <taxon>Halobacteria</taxon>
        <taxon>Halobacteriales</taxon>
        <taxon>Natrialbaceae</taxon>
        <taxon>Natronoglomus</taxon>
    </lineage>
</organism>
<dbReference type="PANTHER" id="PTHR39662">
    <property type="entry name" value="DUF354 DOMAIN-CONTAINING PROTEIN-RELATED"/>
    <property type="match status" value="1"/>
</dbReference>
<protein>
    <submittedName>
        <fullName evidence="1">DUF354 domain-containing protein</fullName>
    </submittedName>
</protein>
<dbReference type="InterPro" id="IPR007152">
    <property type="entry name" value="DUF354"/>
</dbReference>
<keyword evidence="2" id="KW-1185">Reference proteome</keyword>
<dbReference type="SUPFAM" id="SSF53756">
    <property type="entry name" value="UDP-Glycosyltransferase/glycogen phosphorylase"/>
    <property type="match status" value="1"/>
</dbReference>
<reference evidence="1 2" key="1">
    <citation type="submission" date="2022-09" db="EMBL/GenBank/DDBJ databases">
        <title>Enrichment on poylsaccharides allowed isolation of novel metabolic and taxonomic groups of Haloarchaea.</title>
        <authorList>
            <person name="Sorokin D.Y."/>
            <person name="Elcheninov A.G."/>
            <person name="Khizhniak T.V."/>
            <person name="Kolganova T.V."/>
            <person name="Kublanov I.V."/>
        </authorList>
    </citation>
    <scope>NUCLEOTIDE SEQUENCE [LARGE SCALE GENOMIC DNA]</scope>
    <source>
        <strain evidence="1 2">AArc-m2/3/4</strain>
    </source>
</reference>
<dbReference type="RefSeq" id="WP_338007893.1">
    <property type="nucleotide sequence ID" value="NZ_JAOPKB010000005.1"/>
</dbReference>
<dbReference type="Proteomes" id="UP001320972">
    <property type="component" value="Unassembled WGS sequence"/>
</dbReference>